<dbReference type="EMBL" id="MU863640">
    <property type="protein sequence ID" value="KAK4100496.1"/>
    <property type="molecule type" value="Genomic_DNA"/>
</dbReference>
<reference evidence="3" key="1">
    <citation type="journal article" date="2023" name="Mol. Phylogenet. Evol.">
        <title>Genome-scale phylogeny and comparative genomics of the fungal order Sordariales.</title>
        <authorList>
            <person name="Hensen N."/>
            <person name="Bonometti L."/>
            <person name="Westerberg I."/>
            <person name="Brannstrom I.O."/>
            <person name="Guillou S."/>
            <person name="Cros-Aarteil S."/>
            <person name="Calhoun S."/>
            <person name="Haridas S."/>
            <person name="Kuo A."/>
            <person name="Mondo S."/>
            <person name="Pangilinan J."/>
            <person name="Riley R."/>
            <person name="LaButti K."/>
            <person name="Andreopoulos B."/>
            <person name="Lipzen A."/>
            <person name="Chen C."/>
            <person name="Yan M."/>
            <person name="Daum C."/>
            <person name="Ng V."/>
            <person name="Clum A."/>
            <person name="Steindorff A."/>
            <person name="Ohm R.A."/>
            <person name="Martin F."/>
            <person name="Silar P."/>
            <person name="Natvig D.O."/>
            <person name="Lalanne C."/>
            <person name="Gautier V."/>
            <person name="Ament-Velasquez S.L."/>
            <person name="Kruys A."/>
            <person name="Hutchinson M.I."/>
            <person name="Powell A.J."/>
            <person name="Barry K."/>
            <person name="Miller A.N."/>
            <person name="Grigoriev I.V."/>
            <person name="Debuchy R."/>
            <person name="Gladieux P."/>
            <person name="Hiltunen Thoren M."/>
            <person name="Johannesson H."/>
        </authorList>
    </citation>
    <scope>NUCLEOTIDE SEQUENCE</scope>
    <source>
        <strain evidence="3">CBS 757.83</strain>
    </source>
</reference>
<reference evidence="3" key="2">
    <citation type="submission" date="2023-05" db="EMBL/GenBank/DDBJ databases">
        <authorList>
            <consortium name="Lawrence Berkeley National Laboratory"/>
            <person name="Steindorff A."/>
            <person name="Hensen N."/>
            <person name="Bonometti L."/>
            <person name="Westerberg I."/>
            <person name="Brannstrom I.O."/>
            <person name="Guillou S."/>
            <person name="Cros-Aarteil S."/>
            <person name="Calhoun S."/>
            <person name="Haridas S."/>
            <person name="Kuo A."/>
            <person name="Mondo S."/>
            <person name="Pangilinan J."/>
            <person name="Riley R."/>
            <person name="Labutti K."/>
            <person name="Andreopoulos B."/>
            <person name="Lipzen A."/>
            <person name="Chen C."/>
            <person name="Yanf M."/>
            <person name="Daum C."/>
            <person name="Ng V."/>
            <person name="Clum A."/>
            <person name="Ohm R."/>
            <person name="Martin F."/>
            <person name="Silar P."/>
            <person name="Natvig D."/>
            <person name="Lalanne C."/>
            <person name="Gautier V."/>
            <person name="Ament-Velasquez S.L."/>
            <person name="Kruys A."/>
            <person name="Hutchinson M.I."/>
            <person name="Powell A.J."/>
            <person name="Barry K."/>
            <person name="Miller A.N."/>
            <person name="Grigoriev I.V."/>
            <person name="Debuchy R."/>
            <person name="Gladieux P."/>
            <person name="Thoren M.H."/>
            <person name="Johannesson H."/>
        </authorList>
    </citation>
    <scope>NUCLEOTIDE SEQUENCE</scope>
    <source>
        <strain evidence="3">CBS 757.83</strain>
    </source>
</reference>
<evidence type="ECO:0000256" key="1">
    <source>
        <dbReference type="SAM" id="Coils"/>
    </source>
</evidence>
<dbReference type="AlphaFoldDB" id="A0AAN6T170"/>
<evidence type="ECO:0000313" key="4">
    <source>
        <dbReference type="Proteomes" id="UP001305647"/>
    </source>
</evidence>
<feature type="compositionally biased region" description="Polar residues" evidence="2">
    <location>
        <begin position="128"/>
        <end position="142"/>
    </location>
</feature>
<sequence>MVTTRRGARSSAVKHASSSGETSTESIPHQTIRRRAPAATPATLRPSRDPTVVIANAFKRKRGPSAASDLPQQKRQRQVAKVQDSIEVQGEDDDVDAAISATSTCRTAKFEVVLPTFRRPRKNDDSTSTKAPLEHATSTTTAPPLGAKRIRRHIQSVEITGGPLHPHGHRRGLGNAIGDADRETPRPDSRPHSPQLKDHAVEERRKEELAESLGSPELQSSALKRRSAKPLGDVYDLPEDEDSEATSPAPVPRPKTINGLGLRSQPQLARRTERTLPAPQQRGELSPLREEERTPPRNPAPSKYPPPLGDNEAHELVQRTNGPDQVQQETDESEESNESGDGQDTDDEAHAEDRRAQVPRRPGFVGIQVRPYVPAEPTIAVFSDHLNNMSEIMGRRGWTGEGRTWGPLFSTLEVEDQPPARTELGKILLGSLAILKDLLDEVPNAMDLAGQSRFLSEHQQDLQTAMSKVDRAVSNIESLPVRPDALMEHLSKCIIPMLVLVLRHAFALGTKEPDAVVNDLAADEGTFTWTTIQYLMFILGWVARLLKVLTPEASEPEDNNPISRFSRPYSVNNEKKNRELVDVMVRKWKQQLRASVDGFNEEVDAIRDRREKARGDARIKAAREAGEAAVLGRDRQQEMAFASSIQEITSRPRPMAEKFLKALHQSAFSLPSSQAATVTERSTPSTSTGTATSTGSRPSYSSAASRVLPPPAPPQNAVRHPALAEYPPWLEEDVEWFLLELRRPGGDSRSNLEVCAETLGRTLLEVRMEKERLRGLGQYRSPSRGR</sequence>
<evidence type="ECO:0000313" key="3">
    <source>
        <dbReference type="EMBL" id="KAK4100496.1"/>
    </source>
</evidence>
<feature type="compositionally biased region" description="Acidic residues" evidence="2">
    <location>
        <begin position="329"/>
        <end position="350"/>
    </location>
</feature>
<feature type="compositionally biased region" description="Basic and acidic residues" evidence="2">
    <location>
        <begin position="179"/>
        <end position="209"/>
    </location>
</feature>
<feature type="compositionally biased region" description="Low complexity" evidence="2">
    <location>
        <begin position="681"/>
        <end position="699"/>
    </location>
</feature>
<name>A0AAN6T170_9PEZI</name>
<dbReference type="Proteomes" id="UP001305647">
    <property type="component" value="Unassembled WGS sequence"/>
</dbReference>
<keyword evidence="1" id="KW-0175">Coiled coil</keyword>
<proteinExistence type="predicted"/>
<feature type="coiled-coil region" evidence="1">
    <location>
        <begin position="589"/>
        <end position="616"/>
    </location>
</feature>
<feature type="region of interest" description="Disordered" evidence="2">
    <location>
        <begin position="672"/>
        <end position="719"/>
    </location>
</feature>
<accession>A0AAN6T170</accession>
<gene>
    <name evidence="3" type="ORF">N658DRAFT_497242</name>
</gene>
<organism evidence="3 4">
    <name type="scientific">Parathielavia hyrcaniae</name>
    <dbReference type="NCBI Taxonomy" id="113614"/>
    <lineage>
        <taxon>Eukaryota</taxon>
        <taxon>Fungi</taxon>
        <taxon>Dikarya</taxon>
        <taxon>Ascomycota</taxon>
        <taxon>Pezizomycotina</taxon>
        <taxon>Sordariomycetes</taxon>
        <taxon>Sordariomycetidae</taxon>
        <taxon>Sordariales</taxon>
        <taxon>Chaetomiaceae</taxon>
        <taxon>Parathielavia</taxon>
    </lineage>
</organism>
<feature type="compositionally biased region" description="Polar residues" evidence="2">
    <location>
        <begin position="16"/>
        <end position="29"/>
    </location>
</feature>
<feature type="compositionally biased region" description="Pro residues" evidence="2">
    <location>
        <begin position="296"/>
        <end position="308"/>
    </location>
</feature>
<keyword evidence="4" id="KW-1185">Reference proteome</keyword>
<feature type="region of interest" description="Disordered" evidence="2">
    <location>
        <begin position="1"/>
        <end position="94"/>
    </location>
</feature>
<feature type="region of interest" description="Disordered" evidence="2">
    <location>
        <begin position="117"/>
        <end position="362"/>
    </location>
</feature>
<evidence type="ECO:0000256" key="2">
    <source>
        <dbReference type="SAM" id="MobiDB-lite"/>
    </source>
</evidence>
<comment type="caution">
    <text evidence="3">The sequence shown here is derived from an EMBL/GenBank/DDBJ whole genome shotgun (WGS) entry which is preliminary data.</text>
</comment>
<protein>
    <submittedName>
        <fullName evidence="3">Uncharacterized protein</fullName>
    </submittedName>
</protein>